<keyword evidence="6" id="KW-0119">Carbohydrate metabolism</keyword>
<keyword evidence="5" id="KW-0146">Chitin degradation</keyword>
<feature type="domain" description="GH18" evidence="10">
    <location>
        <begin position="1"/>
        <end position="301"/>
    </location>
</feature>
<dbReference type="AlphaFoldDB" id="A0A9P6KS78"/>
<dbReference type="GO" id="GO:0006032">
    <property type="term" value="P:chitin catabolic process"/>
    <property type="evidence" value="ECO:0007669"/>
    <property type="project" value="UniProtKB-KW"/>
</dbReference>
<keyword evidence="8" id="KW-0624">Polysaccharide degradation</keyword>
<dbReference type="SUPFAM" id="SSF51445">
    <property type="entry name" value="(Trans)glycosidases"/>
    <property type="match status" value="1"/>
</dbReference>
<protein>
    <recommendedName>
        <fullName evidence="3">chitinase</fullName>
        <ecNumber evidence="3">3.2.1.14</ecNumber>
    </recommendedName>
</protein>
<dbReference type="EMBL" id="WJXW01000005">
    <property type="protein sequence ID" value="KAF9736404.1"/>
    <property type="molecule type" value="Genomic_DNA"/>
</dbReference>
<dbReference type="EC" id="3.2.1.14" evidence="3"/>
<gene>
    <name evidence="11" type="ORF">PMIN01_06320</name>
</gene>
<comment type="similarity">
    <text evidence="2">Belongs to the glycosyl hydrolase 18 family. Chitinase class V subfamily.</text>
</comment>
<dbReference type="Gene3D" id="3.20.20.80">
    <property type="entry name" value="Glycosidases"/>
    <property type="match status" value="1"/>
</dbReference>
<dbReference type="Proteomes" id="UP000756921">
    <property type="component" value="Unassembled WGS sequence"/>
</dbReference>
<evidence type="ECO:0000256" key="7">
    <source>
        <dbReference type="ARBA" id="ARBA00023295"/>
    </source>
</evidence>
<dbReference type="PROSITE" id="PS51910">
    <property type="entry name" value="GH18_2"/>
    <property type="match status" value="1"/>
</dbReference>
<dbReference type="GO" id="GO:0008061">
    <property type="term" value="F:chitin binding"/>
    <property type="evidence" value="ECO:0007669"/>
    <property type="project" value="InterPro"/>
</dbReference>
<evidence type="ECO:0000256" key="9">
    <source>
        <dbReference type="RuleBase" id="RU000489"/>
    </source>
</evidence>
<accession>A0A9P6KS78</accession>
<dbReference type="InterPro" id="IPR011583">
    <property type="entry name" value="Chitinase_II/V-like_cat"/>
</dbReference>
<evidence type="ECO:0000313" key="12">
    <source>
        <dbReference type="Proteomes" id="UP000756921"/>
    </source>
</evidence>
<evidence type="ECO:0000256" key="5">
    <source>
        <dbReference type="ARBA" id="ARBA00023024"/>
    </source>
</evidence>
<dbReference type="Pfam" id="PF00704">
    <property type="entry name" value="Glyco_hydro_18"/>
    <property type="match status" value="1"/>
</dbReference>
<dbReference type="InterPro" id="IPR017853">
    <property type="entry name" value="GH"/>
</dbReference>
<evidence type="ECO:0000256" key="8">
    <source>
        <dbReference type="ARBA" id="ARBA00023326"/>
    </source>
</evidence>
<dbReference type="PANTHER" id="PTHR11177:SF397">
    <property type="entry name" value="CHITINASE"/>
    <property type="match status" value="1"/>
</dbReference>
<evidence type="ECO:0000256" key="6">
    <source>
        <dbReference type="ARBA" id="ARBA00023277"/>
    </source>
</evidence>
<dbReference type="InterPro" id="IPR050314">
    <property type="entry name" value="Glycosyl_Hydrlase_18"/>
</dbReference>
<evidence type="ECO:0000256" key="2">
    <source>
        <dbReference type="ARBA" id="ARBA00008682"/>
    </source>
</evidence>
<comment type="catalytic activity">
    <reaction evidence="1">
        <text>Random endo-hydrolysis of N-acetyl-beta-D-glucosaminide (1-&gt;4)-beta-linkages in chitin and chitodextrins.</text>
        <dbReference type="EC" id="3.2.1.14"/>
    </reaction>
</comment>
<name>A0A9P6KS78_9PLEO</name>
<dbReference type="SUPFAM" id="SSF54556">
    <property type="entry name" value="Chitinase insertion domain"/>
    <property type="match status" value="1"/>
</dbReference>
<evidence type="ECO:0000256" key="3">
    <source>
        <dbReference type="ARBA" id="ARBA00012729"/>
    </source>
</evidence>
<evidence type="ECO:0000313" key="11">
    <source>
        <dbReference type="EMBL" id="KAF9736404.1"/>
    </source>
</evidence>
<evidence type="ECO:0000256" key="1">
    <source>
        <dbReference type="ARBA" id="ARBA00000822"/>
    </source>
</evidence>
<dbReference type="PANTHER" id="PTHR11177">
    <property type="entry name" value="CHITINASE"/>
    <property type="match status" value="1"/>
</dbReference>
<dbReference type="InterPro" id="IPR001579">
    <property type="entry name" value="Glyco_hydro_18_chit_AS"/>
</dbReference>
<keyword evidence="12" id="KW-1185">Reference proteome</keyword>
<dbReference type="GO" id="GO:0000272">
    <property type="term" value="P:polysaccharide catabolic process"/>
    <property type="evidence" value="ECO:0007669"/>
    <property type="project" value="UniProtKB-KW"/>
</dbReference>
<sequence length="301" mass="34206">MDSQTPESLFKEVADVKKFNSRLEVWISVGGWTFSDNNTVTQPVFGNLARTSANRRTFANNVLNFLDQYGYDGIDLDWEYPGAPDRGGKDDDTKNYVELVKQLRATFDASGRKLGITFTAPSSYWYLRWFDLPGMLEYVDWINVMTYDLHGTWDSENLIGNIVQGHTNLTEIKYALELFWRVKIPPSKVYMGFGFYGRSFQLSDPSCSTPGCPFKGGAEAGPCSDTSGILMYYEIMSLMKQHPELKPIYDMAAGLKYLVFNKDQWVSYDDAETFKQKKEWANNIGLGGSLIWASDAGKRHH</sequence>
<organism evidence="11 12">
    <name type="scientific">Paraphaeosphaeria minitans</name>
    <dbReference type="NCBI Taxonomy" id="565426"/>
    <lineage>
        <taxon>Eukaryota</taxon>
        <taxon>Fungi</taxon>
        <taxon>Dikarya</taxon>
        <taxon>Ascomycota</taxon>
        <taxon>Pezizomycotina</taxon>
        <taxon>Dothideomycetes</taxon>
        <taxon>Pleosporomycetidae</taxon>
        <taxon>Pleosporales</taxon>
        <taxon>Massarineae</taxon>
        <taxon>Didymosphaeriaceae</taxon>
        <taxon>Paraphaeosphaeria</taxon>
    </lineage>
</organism>
<dbReference type="InterPro" id="IPR029070">
    <property type="entry name" value="Chitinase_insertion_sf"/>
</dbReference>
<keyword evidence="7 9" id="KW-0326">Glycosidase</keyword>
<dbReference type="GO" id="GO:0008843">
    <property type="term" value="F:endochitinase activity"/>
    <property type="evidence" value="ECO:0007669"/>
    <property type="project" value="UniProtKB-EC"/>
</dbReference>
<dbReference type="Gene3D" id="3.10.50.10">
    <property type="match status" value="1"/>
</dbReference>
<dbReference type="OrthoDB" id="73875at2759"/>
<keyword evidence="4 9" id="KW-0378">Hydrolase</keyword>
<evidence type="ECO:0000259" key="10">
    <source>
        <dbReference type="PROSITE" id="PS51910"/>
    </source>
</evidence>
<dbReference type="SMART" id="SM00636">
    <property type="entry name" value="Glyco_18"/>
    <property type="match status" value="1"/>
</dbReference>
<reference evidence="11" key="1">
    <citation type="journal article" date="2020" name="Mol. Plant Microbe Interact.">
        <title>Genome Sequence of the Biocontrol Agent Coniothyrium minitans strain Conio (IMI 134523).</title>
        <authorList>
            <person name="Patel D."/>
            <person name="Shittu T.A."/>
            <person name="Baroncelli R."/>
            <person name="Muthumeenakshi S."/>
            <person name="Osborne T.H."/>
            <person name="Janganan T.K."/>
            <person name="Sreenivasaprasad S."/>
        </authorList>
    </citation>
    <scope>NUCLEOTIDE SEQUENCE</scope>
    <source>
        <strain evidence="11">Conio</strain>
    </source>
</reference>
<dbReference type="InterPro" id="IPR001223">
    <property type="entry name" value="Glyco_hydro18_cat"/>
</dbReference>
<evidence type="ECO:0000256" key="4">
    <source>
        <dbReference type="ARBA" id="ARBA00022801"/>
    </source>
</evidence>
<proteinExistence type="inferred from homology"/>
<comment type="caution">
    <text evidence="11">The sequence shown here is derived from an EMBL/GenBank/DDBJ whole genome shotgun (WGS) entry which is preliminary data.</text>
</comment>
<dbReference type="PROSITE" id="PS01095">
    <property type="entry name" value="GH18_1"/>
    <property type="match status" value="1"/>
</dbReference>